<dbReference type="RefSeq" id="WP_092576919.1">
    <property type="nucleotide sequence ID" value="NZ_FMAF01000037.1"/>
</dbReference>
<evidence type="ECO:0000313" key="2">
    <source>
        <dbReference type="Proteomes" id="UP000199205"/>
    </source>
</evidence>
<dbReference type="AlphaFoldDB" id="A0A1C3XGA4"/>
<dbReference type="GO" id="GO:0016787">
    <property type="term" value="F:hydrolase activity"/>
    <property type="evidence" value="ECO:0007669"/>
    <property type="project" value="UniProtKB-KW"/>
</dbReference>
<dbReference type="OrthoDB" id="9761531at2"/>
<protein>
    <submittedName>
        <fullName evidence="1">Metal-dependent hydrolase, beta-lactamase superfamily II</fullName>
    </submittedName>
</protein>
<dbReference type="Proteomes" id="UP000199205">
    <property type="component" value="Unassembled WGS sequence"/>
</dbReference>
<gene>
    <name evidence="1" type="ORF">GA0061101_13712</name>
</gene>
<name>A0A1C3XGA4_9HYPH</name>
<accession>A0A1C3XGA4</accession>
<proteinExistence type="predicted"/>
<keyword evidence="1" id="KW-0378">Hydrolase</keyword>
<evidence type="ECO:0000313" key="1">
    <source>
        <dbReference type="EMBL" id="SCB51126.1"/>
    </source>
</evidence>
<dbReference type="EMBL" id="FMAF01000037">
    <property type="protein sequence ID" value="SCB51126.1"/>
    <property type="molecule type" value="Genomic_DNA"/>
</dbReference>
<sequence length="491" mass="52720">MNRIFSINPEDAWPDFPLRSYARLDHHEPDDLTTAQEAVFSFDAVDAGWFGFPLNERMDLGKPVDTRDEMRDFWSQLFKGYLGPPKDPFDEMPIYNIEVTSKKGDRYWDVLIAFGEEDWLDIELGDTGRFPVDVYGSLLAAPVIAYLLSLLQVTGDTAAALSNAFDVDAWPDAADGDVDAILSGVGTIDMLAMYDIGQGSAIGLLDSSETARLYFDLGAGAYGNRQTRPRPLRFCWRGSPSIVLSHWDTDHWAGENSDHGARARKWLAPRQYNLGPRHHAFAHRILKNGGTLHIWSGAPGKVRSISNGPGQTLSIKRCSGTSRNGSGIACYLDDDNCQASWLLTGDAGYGEIGAGPAYTLTALTVPHHGADMSHKGAPPAAMALHARLFYSFGPDNKHGKTSISHPTAVAVTAHDGAGWRHGAWSLTTPAQVVAGGDVLATASHSNGANLAVHLESAVAGWTAAPAVPLSTVPCVSACGTKHGCTSNVIQA</sequence>
<reference evidence="1 2" key="1">
    <citation type="submission" date="2016-08" db="EMBL/GenBank/DDBJ databases">
        <authorList>
            <person name="Seilhamer J.J."/>
        </authorList>
    </citation>
    <scope>NUCLEOTIDE SEQUENCE [LARGE SCALE GENOMIC DNA]</scope>
    <source>
        <strain evidence="1 2">P1-7</strain>
    </source>
</reference>
<organism evidence="1 2">
    <name type="scientific">Rhizobium lusitanum</name>
    <dbReference type="NCBI Taxonomy" id="293958"/>
    <lineage>
        <taxon>Bacteria</taxon>
        <taxon>Pseudomonadati</taxon>
        <taxon>Pseudomonadota</taxon>
        <taxon>Alphaproteobacteria</taxon>
        <taxon>Hyphomicrobiales</taxon>
        <taxon>Rhizobiaceae</taxon>
        <taxon>Rhizobium/Agrobacterium group</taxon>
        <taxon>Rhizobium</taxon>
    </lineage>
</organism>